<keyword evidence="4 7" id="KW-0862">Zinc</keyword>
<dbReference type="PROSITE" id="PS00704">
    <property type="entry name" value="PROK_CO2_ANHYDRASE_1"/>
    <property type="match status" value="1"/>
</dbReference>
<dbReference type="GO" id="GO:0004089">
    <property type="term" value="F:carbonate dehydratase activity"/>
    <property type="evidence" value="ECO:0007669"/>
    <property type="project" value="UniProtKB-UniRule"/>
</dbReference>
<comment type="cofactor">
    <cofactor evidence="7">
        <name>Zn(2+)</name>
        <dbReference type="ChEBI" id="CHEBI:29105"/>
    </cofactor>
    <text evidence="7">Binds 1 zinc ion per subunit.</text>
</comment>
<dbReference type="RefSeq" id="WP_113966374.1">
    <property type="nucleotide sequence ID" value="NZ_QNRP01000004.1"/>
</dbReference>
<keyword evidence="5 8" id="KW-0456">Lyase</keyword>
<reference evidence="9 10" key="1">
    <citation type="submission" date="2018-07" db="EMBL/GenBank/DDBJ databases">
        <title>Oceanihabitans testaceum sp. nov., isolated from marine sediment.</title>
        <authorList>
            <person name="Li C.-M."/>
        </authorList>
    </citation>
    <scope>NUCLEOTIDE SEQUENCE [LARGE SCALE GENOMIC DNA]</scope>
    <source>
        <strain evidence="9 10">S9-10</strain>
    </source>
</reference>
<evidence type="ECO:0000256" key="4">
    <source>
        <dbReference type="ARBA" id="ARBA00022833"/>
    </source>
</evidence>
<dbReference type="GO" id="GO:0008270">
    <property type="term" value="F:zinc ion binding"/>
    <property type="evidence" value="ECO:0007669"/>
    <property type="project" value="UniProtKB-UniRule"/>
</dbReference>
<dbReference type="GO" id="GO:0015976">
    <property type="term" value="P:carbon utilization"/>
    <property type="evidence" value="ECO:0007669"/>
    <property type="project" value="InterPro"/>
</dbReference>
<dbReference type="EC" id="4.2.1.1" evidence="2 8"/>
<sequence>MPPSYQQILAYNEKWIVEKIASNPDFFSNLCAEQKPDYLFIGCSDSRVDPDIFTGLNLGDMFVHRNISNIVNPIDLNVASVIQYAITNLKVKHIIVCGHYGCGGIKAAMKEEGIGKNSPWLQIIKDIYRIHKSELEKIKDETKRYDRLVELNVIEQTENVVEMDCIQALKGTPDYPEIHGWVFDMRTGKIVELDTQSSITNQTDKGSLSLIRKLKSLFKKR</sequence>
<comment type="similarity">
    <text evidence="1 8">Belongs to the beta-class carbonic anhydrase family.</text>
</comment>
<dbReference type="PROSITE" id="PS00705">
    <property type="entry name" value="PROK_CO2_ANHYDRASE_2"/>
    <property type="match status" value="1"/>
</dbReference>
<dbReference type="InterPro" id="IPR015892">
    <property type="entry name" value="Carbonic_anhydrase_CS"/>
</dbReference>
<evidence type="ECO:0000256" key="7">
    <source>
        <dbReference type="PIRSR" id="PIRSR601765-1"/>
    </source>
</evidence>
<dbReference type="PANTHER" id="PTHR11002">
    <property type="entry name" value="CARBONIC ANHYDRASE"/>
    <property type="match status" value="1"/>
</dbReference>
<dbReference type="SUPFAM" id="SSF53056">
    <property type="entry name" value="beta-carbonic anhydrase, cab"/>
    <property type="match status" value="1"/>
</dbReference>
<dbReference type="SMART" id="SM00947">
    <property type="entry name" value="Pro_CA"/>
    <property type="match status" value="1"/>
</dbReference>
<proteinExistence type="inferred from homology"/>
<evidence type="ECO:0000256" key="1">
    <source>
        <dbReference type="ARBA" id="ARBA00006217"/>
    </source>
</evidence>
<feature type="binding site" evidence="7">
    <location>
        <position position="99"/>
    </location>
    <ligand>
        <name>Zn(2+)</name>
        <dbReference type="ChEBI" id="CHEBI:29105"/>
    </ligand>
</feature>
<dbReference type="Pfam" id="PF00484">
    <property type="entry name" value="Pro_CA"/>
    <property type="match status" value="1"/>
</dbReference>
<dbReference type="InterPro" id="IPR001765">
    <property type="entry name" value="Carbonic_anhydrase"/>
</dbReference>
<dbReference type="CDD" id="cd00883">
    <property type="entry name" value="beta_CA_cladeA"/>
    <property type="match status" value="1"/>
</dbReference>
<evidence type="ECO:0000256" key="8">
    <source>
        <dbReference type="RuleBase" id="RU003956"/>
    </source>
</evidence>
<dbReference type="Gene3D" id="3.40.1050.10">
    <property type="entry name" value="Carbonic anhydrase"/>
    <property type="match status" value="1"/>
</dbReference>
<evidence type="ECO:0000313" key="9">
    <source>
        <dbReference type="EMBL" id="RCU56900.1"/>
    </source>
</evidence>
<comment type="function">
    <text evidence="8">Reversible hydration of carbon dioxide.</text>
</comment>
<evidence type="ECO:0000256" key="2">
    <source>
        <dbReference type="ARBA" id="ARBA00012925"/>
    </source>
</evidence>
<dbReference type="PANTHER" id="PTHR11002:SF76">
    <property type="entry name" value="CARBONIC ANHYDRASE"/>
    <property type="match status" value="1"/>
</dbReference>
<dbReference type="Proteomes" id="UP000252249">
    <property type="component" value="Unassembled WGS sequence"/>
</dbReference>
<feature type="binding site" evidence="7">
    <location>
        <position position="43"/>
    </location>
    <ligand>
        <name>Zn(2+)</name>
        <dbReference type="ChEBI" id="CHEBI:29105"/>
    </ligand>
</feature>
<keyword evidence="3 7" id="KW-0479">Metal-binding</keyword>
<comment type="caution">
    <text evidence="9">The sequence shown here is derived from an EMBL/GenBank/DDBJ whole genome shotgun (WGS) entry which is preliminary data.</text>
</comment>
<dbReference type="OrthoDB" id="9797527at2"/>
<dbReference type="AlphaFoldDB" id="A0A368P3P8"/>
<keyword evidence="10" id="KW-1185">Reference proteome</keyword>
<feature type="binding site" evidence="7">
    <location>
        <position position="102"/>
    </location>
    <ligand>
        <name>Zn(2+)</name>
        <dbReference type="ChEBI" id="CHEBI:29105"/>
    </ligand>
</feature>
<protein>
    <recommendedName>
        <fullName evidence="2 8">Carbonic anhydrase</fullName>
        <ecNumber evidence="2 8">4.2.1.1</ecNumber>
    </recommendedName>
    <alternativeName>
        <fullName evidence="8">Carbonate dehydratase</fullName>
    </alternativeName>
</protein>
<dbReference type="EMBL" id="QPIG01000004">
    <property type="protein sequence ID" value="RCU56900.1"/>
    <property type="molecule type" value="Genomic_DNA"/>
</dbReference>
<evidence type="ECO:0000256" key="6">
    <source>
        <dbReference type="ARBA" id="ARBA00048348"/>
    </source>
</evidence>
<comment type="catalytic activity">
    <reaction evidence="6 8">
        <text>hydrogencarbonate + H(+) = CO2 + H2O</text>
        <dbReference type="Rhea" id="RHEA:10748"/>
        <dbReference type="ChEBI" id="CHEBI:15377"/>
        <dbReference type="ChEBI" id="CHEBI:15378"/>
        <dbReference type="ChEBI" id="CHEBI:16526"/>
        <dbReference type="ChEBI" id="CHEBI:17544"/>
        <dbReference type="EC" id="4.2.1.1"/>
    </reaction>
</comment>
<name>A0A368P3P8_9FLAO</name>
<evidence type="ECO:0000313" key="10">
    <source>
        <dbReference type="Proteomes" id="UP000252249"/>
    </source>
</evidence>
<dbReference type="InterPro" id="IPR036874">
    <property type="entry name" value="Carbonic_anhydrase_sf"/>
</dbReference>
<gene>
    <name evidence="9" type="ORF">DU428_11180</name>
</gene>
<feature type="binding site" evidence="7">
    <location>
        <position position="45"/>
    </location>
    <ligand>
        <name>Zn(2+)</name>
        <dbReference type="ChEBI" id="CHEBI:29105"/>
    </ligand>
</feature>
<accession>A0A368P3P8</accession>
<organism evidence="9 10">
    <name type="scientific">Oceanihabitans sediminis</name>
    <dbReference type="NCBI Taxonomy" id="1812012"/>
    <lineage>
        <taxon>Bacteria</taxon>
        <taxon>Pseudomonadati</taxon>
        <taxon>Bacteroidota</taxon>
        <taxon>Flavobacteriia</taxon>
        <taxon>Flavobacteriales</taxon>
        <taxon>Flavobacteriaceae</taxon>
        <taxon>Oceanihabitans</taxon>
    </lineage>
</organism>
<evidence type="ECO:0000256" key="3">
    <source>
        <dbReference type="ARBA" id="ARBA00022723"/>
    </source>
</evidence>
<evidence type="ECO:0000256" key="5">
    <source>
        <dbReference type="ARBA" id="ARBA00023239"/>
    </source>
</evidence>